<keyword evidence="3" id="KW-1003">Cell membrane</keyword>
<evidence type="ECO:0000313" key="12">
    <source>
        <dbReference type="Proteomes" id="UP000886829"/>
    </source>
</evidence>
<evidence type="ECO:0000256" key="3">
    <source>
        <dbReference type="ARBA" id="ARBA00022475"/>
    </source>
</evidence>
<dbReference type="InterPro" id="IPR036737">
    <property type="entry name" value="OmpA-like_sf"/>
</dbReference>
<dbReference type="Proteomes" id="UP000886829">
    <property type="component" value="Unassembled WGS sequence"/>
</dbReference>
<evidence type="ECO:0000259" key="10">
    <source>
        <dbReference type="PROSITE" id="PS51123"/>
    </source>
</evidence>
<gene>
    <name evidence="11" type="ORF">H9850_09400</name>
</gene>
<evidence type="ECO:0000256" key="6">
    <source>
        <dbReference type="ARBA" id="ARBA00023136"/>
    </source>
</evidence>
<evidence type="ECO:0000256" key="5">
    <source>
        <dbReference type="ARBA" id="ARBA00022989"/>
    </source>
</evidence>
<dbReference type="InterPro" id="IPR050330">
    <property type="entry name" value="Bact_OuterMem_StrucFunc"/>
</dbReference>
<dbReference type="PANTHER" id="PTHR30329:SF20">
    <property type="entry name" value="EXPORTED PROTEIN"/>
    <property type="match status" value="1"/>
</dbReference>
<dbReference type="PROSITE" id="PS51123">
    <property type="entry name" value="OMPA_2"/>
    <property type="match status" value="1"/>
</dbReference>
<keyword evidence="5 9" id="KW-1133">Transmembrane helix</keyword>
<feature type="transmembrane region" description="Helical" evidence="9">
    <location>
        <begin position="20"/>
        <end position="40"/>
    </location>
</feature>
<feature type="region of interest" description="Disordered" evidence="8">
    <location>
        <begin position="115"/>
        <end position="200"/>
    </location>
</feature>
<dbReference type="Pfam" id="PF00691">
    <property type="entry name" value="OmpA"/>
    <property type="match status" value="1"/>
</dbReference>
<dbReference type="PANTHER" id="PTHR30329">
    <property type="entry name" value="STATOR ELEMENT OF FLAGELLAR MOTOR COMPLEX"/>
    <property type="match status" value="1"/>
</dbReference>
<reference evidence="11" key="1">
    <citation type="journal article" date="2021" name="PeerJ">
        <title>Extensive microbial diversity within the chicken gut microbiome revealed by metagenomics and culture.</title>
        <authorList>
            <person name="Gilroy R."/>
            <person name="Ravi A."/>
            <person name="Getino M."/>
            <person name="Pursley I."/>
            <person name="Horton D.L."/>
            <person name="Alikhan N.F."/>
            <person name="Baker D."/>
            <person name="Gharbi K."/>
            <person name="Hall N."/>
            <person name="Watson M."/>
            <person name="Adriaenssens E.M."/>
            <person name="Foster-Nyarko E."/>
            <person name="Jarju S."/>
            <person name="Secka A."/>
            <person name="Antonio M."/>
            <person name="Oren A."/>
            <person name="Chaudhuri R.R."/>
            <person name="La Ragione R."/>
            <person name="Hildebrand F."/>
            <person name="Pallen M.J."/>
        </authorList>
    </citation>
    <scope>NUCLEOTIDE SEQUENCE</scope>
    <source>
        <strain evidence="11">USASDec5-558</strain>
    </source>
</reference>
<comment type="subcellular location">
    <subcellularLocation>
        <location evidence="1">Cell membrane</location>
        <topology evidence="1">Single-pass membrane protein</topology>
    </subcellularLocation>
</comment>
<dbReference type="Pfam" id="PF13677">
    <property type="entry name" value="MotB_plug"/>
    <property type="match status" value="1"/>
</dbReference>
<proteinExistence type="inferred from homology"/>
<dbReference type="InterPro" id="IPR025713">
    <property type="entry name" value="MotB-like_N_dom"/>
</dbReference>
<feature type="domain" description="OmpA-like" evidence="10">
    <location>
        <begin position="224"/>
        <end position="344"/>
    </location>
</feature>
<feature type="non-terminal residue" evidence="11">
    <location>
        <position position="345"/>
    </location>
</feature>
<feature type="compositionally biased region" description="Low complexity" evidence="8">
    <location>
        <begin position="115"/>
        <end position="128"/>
    </location>
</feature>
<reference evidence="11" key="2">
    <citation type="submission" date="2021-04" db="EMBL/GenBank/DDBJ databases">
        <authorList>
            <person name="Gilroy R."/>
        </authorList>
    </citation>
    <scope>NUCLEOTIDE SEQUENCE</scope>
    <source>
        <strain evidence="11">USASDec5-558</strain>
    </source>
</reference>
<keyword evidence="6 7" id="KW-0472">Membrane</keyword>
<dbReference type="GO" id="GO:0005886">
    <property type="term" value="C:plasma membrane"/>
    <property type="evidence" value="ECO:0007669"/>
    <property type="project" value="UniProtKB-SubCell"/>
</dbReference>
<sequence>MARRKSHEGHVNMERWLVSYGDFLTLMFAVFVVLYSFAMAKSVDAQSMVKGLMASFNEIGMISSVPGVIALPGPVANLMADASLASATASQQEVQNETAGGGGVMDFGITIQSIRDSGSDESSTSSNDPTANTVAQGNLDESEVETPTPGAMSNVTPDSEAERSAGLTPGGELDESDTGGVGPANSEYEGENPNGQPFDSLMRSISETISAQGLDSDIVVEHDPNWITINISSSLLFASNSASILTRSRPVIATIATALRDVNNYVRVRGYTDNSFVPNAIYGNNWELSSRRAINVLQELETNGIEPQRLAAEAYGQYSPFYSNATRAGRAQNRRVVIAISREAV</sequence>
<evidence type="ECO:0000256" key="1">
    <source>
        <dbReference type="ARBA" id="ARBA00004162"/>
    </source>
</evidence>
<comment type="caution">
    <text evidence="11">The sequence shown here is derived from an EMBL/GenBank/DDBJ whole genome shotgun (WGS) entry which is preliminary data.</text>
</comment>
<comment type="similarity">
    <text evidence="2">Belongs to the MotB family.</text>
</comment>
<dbReference type="AlphaFoldDB" id="A0A9D2B143"/>
<accession>A0A9D2B143</accession>
<evidence type="ECO:0000256" key="7">
    <source>
        <dbReference type="PROSITE-ProRule" id="PRU00473"/>
    </source>
</evidence>
<organism evidence="11 12">
    <name type="scientific">Candidatus Anaerobiospirillum pullistercoris</name>
    <dbReference type="NCBI Taxonomy" id="2838452"/>
    <lineage>
        <taxon>Bacteria</taxon>
        <taxon>Pseudomonadati</taxon>
        <taxon>Pseudomonadota</taxon>
        <taxon>Gammaproteobacteria</taxon>
        <taxon>Aeromonadales</taxon>
        <taxon>Succinivibrionaceae</taxon>
        <taxon>Anaerobiospirillum</taxon>
    </lineage>
</organism>
<dbReference type="SUPFAM" id="SSF103088">
    <property type="entry name" value="OmpA-like"/>
    <property type="match status" value="1"/>
</dbReference>
<evidence type="ECO:0000256" key="4">
    <source>
        <dbReference type="ARBA" id="ARBA00022692"/>
    </source>
</evidence>
<name>A0A9D2B143_9GAMM</name>
<dbReference type="InterPro" id="IPR006665">
    <property type="entry name" value="OmpA-like"/>
</dbReference>
<evidence type="ECO:0000256" key="9">
    <source>
        <dbReference type="SAM" id="Phobius"/>
    </source>
</evidence>
<evidence type="ECO:0000256" key="8">
    <source>
        <dbReference type="SAM" id="MobiDB-lite"/>
    </source>
</evidence>
<dbReference type="CDD" id="cd07185">
    <property type="entry name" value="OmpA_C-like"/>
    <property type="match status" value="1"/>
</dbReference>
<keyword evidence="4 9" id="KW-0812">Transmembrane</keyword>
<evidence type="ECO:0000256" key="2">
    <source>
        <dbReference type="ARBA" id="ARBA00008914"/>
    </source>
</evidence>
<dbReference type="EMBL" id="DXEV01000185">
    <property type="protein sequence ID" value="HIX57667.1"/>
    <property type="molecule type" value="Genomic_DNA"/>
</dbReference>
<protein>
    <submittedName>
        <fullName evidence="11">OmpA family protein</fullName>
    </submittedName>
</protein>
<dbReference type="Gene3D" id="3.30.1330.60">
    <property type="entry name" value="OmpA-like domain"/>
    <property type="match status" value="1"/>
</dbReference>
<evidence type="ECO:0000313" key="11">
    <source>
        <dbReference type="EMBL" id="HIX57667.1"/>
    </source>
</evidence>